<evidence type="ECO:0000256" key="6">
    <source>
        <dbReference type="SAM" id="MobiDB-lite"/>
    </source>
</evidence>
<feature type="region of interest" description="Disordered" evidence="6">
    <location>
        <begin position="125"/>
        <end position="188"/>
    </location>
</feature>
<keyword evidence="9" id="KW-1185">Reference proteome</keyword>
<evidence type="ECO:0000256" key="3">
    <source>
        <dbReference type="ARBA" id="ARBA00023015"/>
    </source>
</evidence>
<keyword evidence="3" id="KW-0805">Transcription regulation</keyword>
<comment type="subunit">
    <text evidence="1">Self-associates forming complexes of several hundred monomers.</text>
</comment>
<gene>
    <name evidence="8" type="ORF">JYU34_000783</name>
</gene>
<proteinExistence type="predicted"/>
<evidence type="ECO:0000259" key="7">
    <source>
        <dbReference type="Pfam" id="PF13873"/>
    </source>
</evidence>
<comment type="caution">
    <text evidence="8">The sequence shown here is derived from an EMBL/GenBank/DDBJ whole genome shotgun (WGS) entry which is preliminary data.</text>
</comment>
<accession>A0ABQ7R8H8</accession>
<dbReference type="InterPro" id="IPR028002">
    <property type="entry name" value="Myb_DNA-bind_5"/>
</dbReference>
<dbReference type="Proteomes" id="UP000823941">
    <property type="component" value="Chromosome 1"/>
</dbReference>
<feature type="domain" description="Myb/SANT-like DNA-binding" evidence="7">
    <location>
        <begin position="3"/>
        <end position="75"/>
    </location>
</feature>
<evidence type="ECO:0000256" key="4">
    <source>
        <dbReference type="ARBA" id="ARBA00023163"/>
    </source>
</evidence>
<organism evidence="8 9">
    <name type="scientific">Plutella xylostella</name>
    <name type="common">Diamondback moth</name>
    <name type="synonym">Plutella maculipennis</name>
    <dbReference type="NCBI Taxonomy" id="51655"/>
    <lineage>
        <taxon>Eukaryota</taxon>
        <taxon>Metazoa</taxon>
        <taxon>Ecdysozoa</taxon>
        <taxon>Arthropoda</taxon>
        <taxon>Hexapoda</taxon>
        <taxon>Insecta</taxon>
        <taxon>Pterygota</taxon>
        <taxon>Neoptera</taxon>
        <taxon>Endopterygota</taxon>
        <taxon>Lepidoptera</taxon>
        <taxon>Glossata</taxon>
        <taxon>Ditrysia</taxon>
        <taxon>Yponomeutoidea</taxon>
        <taxon>Plutellidae</taxon>
        <taxon>Plutella</taxon>
    </lineage>
</organism>
<evidence type="ECO:0000256" key="5">
    <source>
        <dbReference type="ARBA" id="ARBA00025466"/>
    </source>
</evidence>
<dbReference type="Pfam" id="PF13873">
    <property type="entry name" value="Myb_DNA-bind_5"/>
    <property type="match status" value="1"/>
</dbReference>
<evidence type="ECO:0000313" key="9">
    <source>
        <dbReference type="Proteomes" id="UP000823941"/>
    </source>
</evidence>
<name>A0ABQ7R8H8_PLUXY</name>
<protein>
    <recommendedName>
        <fullName evidence="2">Regulatory protein zeste</fullName>
    </recommendedName>
</protein>
<reference evidence="8 9" key="1">
    <citation type="submission" date="2021-06" db="EMBL/GenBank/DDBJ databases">
        <title>A haploid diamondback moth (Plutella xylostella L.) genome assembly resolves 31 chromosomes and identifies a diamide resistance mutation.</title>
        <authorList>
            <person name="Ward C.M."/>
            <person name="Perry K.D."/>
            <person name="Baker G."/>
            <person name="Powis K."/>
            <person name="Heckel D.G."/>
            <person name="Baxter S.W."/>
        </authorList>
    </citation>
    <scope>NUCLEOTIDE SEQUENCE [LARGE SCALE GENOMIC DNA]</scope>
    <source>
        <strain evidence="8 9">LV</strain>
        <tissue evidence="8">Single pupa</tissue>
    </source>
</reference>
<dbReference type="EMBL" id="JAHIBW010000001">
    <property type="protein sequence ID" value="KAG7313624.1"/>
    <property type="molecule type" value="Genomic_DNA"/>
</dbReference>
<feature type="compositionally biased region" description="Acidic residues" evidence="6">
    <location>
        <begin position="141"/>
        <end position="150"/>
    </location>
</feature>
<keyword evidence="4" id="KW-0804">Transcription</keyword>
<comment type="function">
    <text evidence="5">Involved in transvection phenomena (= synapsis-dependent gene expression), where the synaptic pairing of chromosomes carrying genes with which zeste interacts influences the expression of these genes. Zeste binds to DNA and stimulates transcription from a nearby promoter.</text>
</comment>
<sequence>MSRNLSPAQSHLLMSLMDEHRELARGGPGNQRERARARLLWEDIANQLNNLEGSRKTVEQWRKVWTDKKYVAKKAAVAVRARELSTGEGGSAPALKVTDRDIMIMNMMGEDFALPGPRARGLAVPPPVVSSTADGKTEIVTIDDDEEPDETAPTSPDPLDPIDTPDPLNSCPKTPPLRTPHLESPCIEPPTVKYLQKSSKKRRASVGTETSNTEVELLKRLVRIGEKRLKLDEQKLMLMRSLTQLVNGMTAQPHTIFEEF</sequence>
<evidence type="ECO:0000313" key="8">
    <source>
        <dbReference type="EMBL" id="KAG7313624.1"/>
    </source>
</evidence>
<evidence type="ECO:0000256" key="1">
    <source>
        <dbReference type="ARBA" id="ARBA00011764"/>
    </source>
</evidence>
<evidence type="ECO:0000256" key="2">
    <source>
        <dbReference type="ARBA" id="ARBA00016807"/>
    </source>
</evidence>